<evidence type="ECO:0000256" key="5">
    <source>
        <dbReference type="SAM" id="Phobius"/>
    </source>
</evidence>
<dbReference type="InterPro" id="IPR032808">
    <property type="entry name" value="DoxX"/>
</dbReference>
<protein>
    <submittedName>
        <fullName evidence="6">DoxX family membrane protein</fullName>
    </submittedName>
</protein>
<gene>
    <name evidence="6" type="ORF">QNI22_21185</name>
</gene>
<evidence type="ECO:0000256" key="2">
    <source>
        <dbReference type="ARBA" id="ARBA00022692"/>
    </source>
</evidence>
<comment type="subcellular location">
    <subcellularLocation>
        <location evidence="1">Membrane</location>
        <topology evidence="1">Multi-pass membrane protein</topology>
    </subcellularLocation>
</comment>
<keyword evidence="2 5" id="KW-0812">Transmembrane</keyword>
<evidence type="ECO:0000256" key="1">
    <source>
        <dbReference type="ARBA" id="ARBA00004141"/>
    </source>
</evidence>
<keyword evidence="3 5" id="KW-1133">Transmembrane helix</keyword>
<feature type="transmembrane region" description="Helical" evidence="5">
    <location>
        <begin position="84"/>
        <end position="103"/>
    </location>
</feature>
<evidence type="ECO:0000313" key="7">
    <source>
        <dbReference type="Proteomes" id="UP001232063"/>
    </source>
</evidence>
<evidence type="ECO:0000256" key="3">
    <source>
        <dbReference type="ARBA" id="ARBA00022989"/>
    </source>
</evidence>
<proteinExistence type="predicted"/>
<evidence type="ECO:0000313" key="6">
    <source>
        <dbReference type="EMBL" id="MDJ1503196.1"/>
    </source>
</evidence>
<sequence>MAIRFPSRKSLIQFTIGSIRFWLGLIFLTSGLAKLTHNTFPNTMGPPFLEDELAKYGLGMYARFIAFSQVTIGFLLISKRFATLGAVMATPMLVNILVVVISLKWQGTPYVVGFFLFCTILLLIYDFHKLKFILSDNPAPLMHHPIERNDWRLDLGNGVVFIILLIGAMLWPVSELISMYLINLGIVLLIGLGIVAIVLRWRQNKVHNTLTSELPLQI</sequence>
<comment type="caution">
    <text evidence="6">The sequence shown here is derived from an EMBL/GenBank/DDBJ whole genome shotgun (WGS) entry which is preliminary data.</text>
</comment>
<name>A0AAE3R3Z1_9BACT</name>
<keyword evidence="4 5" id="KW-0472">Membrane</keyword>
<feature type="transmembrane region" description="Helical" evidence="5">
    <location>
        <begin position="151"/>
        <end position="171"/>
    </location>
</feature>
<feature type="transmembrane region" description="Helical" evidence="5">
    <location>
        <begin position="53"/>
        <end position="77"/>
    </location>
</feature>
<accession>A0AAE3R3Z1</accession>
<feature type="transmembrane region" description="Helical" evidence="5">
    <location>
        <begin position="177"/>
        <end position="199"/>
    </location>
</feature>
<reference evidence="6" key="1">
    <citation type="submission" date="2023-05" db="EMBL/GenBank/DDBJ databases">
        <authorList>
            <person name="Zhang X."/>
        </authorList>
    </citation>
    <scope>NUCLEOTIDE SEQUENCE</scope>
    <source>
        <strain evidence="6">BD1B2-1</strain>
    </source>
</reference>
<dbReference type="EMBL" id="JASJOU010000007">
    <property type="protein sequence ID" value="MDJ1503196.1"/>
    <property type="molecule type" value="Genomic_DNA"/>
</dbReference>
<dbReference type="GO" id="GO:0016020">
    <property type="term" value="C:membrane"/>
    <property type="evidence" value="ECO:0007669"/>
    <property type="project" value="UniProtKB-SubCell"/>
</dbReference>
<feature type="transmembrane region" description="Helical" evidence="5">
    <location>
        <begin position="109"/>
        <end position="127"/>
    </location>
</feature>
<organism evidence="6 7">
    <name type="scientific">Xanthocytophaga agilis</name>
    <dbReference type="NCBI Taxonomy" id="3048010"/>
    <lineage>
        <taxon>Bacteria</taxon>
        <taxon>Pseudomonadati</taxon>
        <taxon>Bacteroidota</taxon>
        <taxon>Cytophagia</taxon>
        <taxon>Cytophagales</taxon>
        <taxon>Rhodocytophagaceae</taxon>
        <taxon>Xanthocytophaga</taxon>
    </lineage>
</organism>
<evidence type="ECO:0000256" key="4">
    <source>
        <dbReference type="ARBA" id="ARBA00023136"/>
    </source>
</evidence>
<keyword evidence="7" id="KW-1185">Reference proteome</keyword>
<dbReference type="Pfam" id="PF07681">
    <property type="entry name" value="DoxX"/>
    <property type="match status" value="1"/>
</dbReference>
<dbReference type="Proteomes" id="UP001232063">
    <property type="component" value="Unassembled WGS sequence"/>
</dbReference>
<dbReference type="RefSeq" id="WP_314513741.1">
    <property type="nucleotide sequence ID" value="NZ_JASJOU010000007.1"/>
</dbReference>
<feature type="transmembrane region" description="Helical" evidence="5">
    <location>
        <begin position="12"/>
        <end position="33"/>
    </location>
</feature>
<dbReference type="AlphaFoldDB" id="A0AAE3R3Z1"/>